<proteinExistence type="predicted"/>
<sequence>MSGKNQHIVPNNGKWQVKGAGNKRATKTFDTQKEAEIFGRQIAKNQKSELITHNRQGKIRSKDSYGNDPNPPKDKEH</sequence>
<feature type="compositionally biased region" description="Basic and acidic residues" evidence="1">
    <location>
        <begin position="60"/>
        <end position="77"/>
    </location>
</feature>
<dbReference type="InterPro" id="IPR018691">
    <property type="entry name" value="DUF2188"/>
</dbReference>
<dbReference type="AlphaFoldDB" id="A0A133KD02"/>
<comment type="caution">
    <text evidence="2">The sequence shown here is derived from an EMBL/GenBank/DDBJ whole genome shotgun (WGS) entry which is preliminary data.</text>
</comment>
<dbReference type="EMBL" id="LRPM01000049">
    <property type="protein sequence ID" value="KWZ77443.1"/>
    <property type="molecule type" value="Genomic_DNA"/>
</dbReference>
<name>A0A133KD02_9FIRM</name>
<dbReference type="PATRIC" id="fig|33036.3.peg.1424"/>
<dbReference type="OrthoDB" id="8858565at2"/>
<accession>A0A133KD02</accession>
<gene>
    <name evidence="2" type="ORF">HMPREF3200_01436</name>
</gene>
<evidence type="ECO:0000313" key="3">
    <source>
        <dbReference type="Proteomes" id="UP000070383"/>
    </source>
</evidence>
<dbReference type="Pfam" id="PF09954">
    <property type="entry name" value="DUF2188"/>
    <property type="match status" value="1"/>
</dbReference>
<feature type="region of interest" description="Disordered" evidence="1">
    <location>
        <begin position="1"/>
        <end position="23"/>
    </location>
</feature>
<feature type="region of interest" description="Disordered" evidence="1">
    <location>
        <begin position="45"/>
        <end position="77"/>
    </location>
</feature>
<dbReference type="Proteomes" id="UP000070383">
    <property type="component" value="Unassembled WGS sequence"/>
</dbReference>
<reference evidence="3" key="1">
    <citation type="submission" date="2016-01" db="EMBL/GenBank/DDBJ databases">
        <authorList>
            <person name="Mitreva M."/>
            <person name="Pepin K.H."/>
            <person name="Mihindukulasuriya K.A."/>
            <person name="Fulton R."/>
            <person name="Fronick C."/>
            <person name="O'Laughlin M."/>
            <person name="Miner T."/>
            <person name="Herter B."/>
            <person name="Rosa B.A."/>
            <person name="Cordes M."/>
            <person name="Tomlinson C."/>
            <person name="Wollam A."/>
            <person name="Palsikar V.B."/>
            <person name="Mardis E.R."/>
            <person name="Wilson R.K."/>
        </authorList>
    </citation>
    <scope>NUCLEOTIDE SEQUENCE [LARGE SCALE GENOMIC DNA]</scope>
    <source>
        <strain evidence="3">MJR8151</strain>
    </source>
</reference>
<evidence type="ECO:0000313" key="2">
    <source>
        <dbReference type="EMBL" id="KWZ77443.1"/>
    </source>
</evidence>
<protein>
    <recommendedName>
        <fullName evidence="4">DUF2188 domain-containing protein</fullName>
    </recommendedName>
</protein>
<evidence type="ECO:0000256" key="1">
    <source>
        <dbReference type="SAM" id="MobiDB-lite"/>
    </source>
</evidence>
<dbReference type="RefSeq" id="WP_060929655.1">
    <property type="nucleotide sequence ID" value="NZ_KQ955281.1"/>
</dbReference>
<dbReference type="STRING" id="33036.HMPREF3200_01436"/>
<keyword evidence="3" id="KW-1185">Reference proteome</keyword>
<organism evidence="2 3">
    <name type="scientific">Anaerococcus tetradius</name>
    <dbReference type="NCBI Taxonomy" id="33036"/>
    <lineage>
        <taxon>Bacteria</taxon>
        <taxon>Bacillati</taxon>
        <taxon>Bacillota</taxon>
        <taxon>Tissierellia</taxon>
        <taxon>Tissierellales</taxon>
        <taxon>Peptoniphilaceae</taxon>
        <taxon>Anaerococcus</taxon>
    </lineage>
</organism>
<evidence type="ECO:0008006" key="4">
    <source>
        <dbReference type="Google" id="ProtNLM"/>
    </source>
</evidence>